<keyword evidence="2" id="KW-1185">Reference proteome</keyword>
<reference evidence="1" key="1">
    <citation type="journal article" date="2014" name="Int. J. Syst. Evol. Microbiol.">
        <title>Complete genome sequence of Corynebacterium casei LMG S-19264T (=DSM 44701T), isolated from a smear-ripened cheese.</title>
        <authorList>
            <consortium name="US DOE Joint Genome Institute (JGI-PGF)"/>
            <person name="Walter F."/>
            <person name="Albersmeier A."/>
            <person name="Kalinowski J."/>
            <person name="Ruckert C."/>
        </authorList>
    </citation>
    <scope>NUCLEOTIDE SEQUENCE</scope>
    <source>
        <strain evidence="1">NBRC 110071</strain>
    </source>
</reference>
<dbReference type="Gene3D" id="3.30.2220.20">
    <property type="entry name" value="Phage tail assembly chaperone gp13-like"/>
    <property type="match status" value="1"/>
</dbReference>
<sequence length="115" mass="12934">MSVLNKILAANDLKTEEMAVEEWGVTLVLHEFNAAKRGIIASMYRDEELVTKTPYLLMAKTLVLGVSDQNGDDVFSDEAINQVLEKNPQVIERIYDRINKLNGIGPANEEELEKN</sequence>
<evidence type="ECO:0000313" key="1">
    <source>
        <dbReference type="EMBL" id="GLQ31665.1"/>
    </source>
</evidence>
<dbReference type="RefSeq" id="WP_284381351.1">
    <property type="nucleotide sequence ID" value="NZ_BSNM01000014.1"/>
</dbReference>
<reference evidence="1" key="2">
    <citation type="submission" date="2023-01" db="EMBL/GenBank/DDBJ databases">
        <title>Draft genome sequence of Litoribrevibacter albus strain NBRC 110071.</title>
        <authorList>
            <person name="Sun Q."/>
            <person name="Mori K."/>
        </authorList>
    </citation>
    <scope>NUCLEOTIDE SEQUENCE</scope>
    <source>
        <strain evidence="1">NBRC 110071</strain>
    </source>
</reference>
<dbReference type="AlphaFoldDB" id="A0AA37S9I9"/>
<evidence type="ECO:0008006" key="3">
    <source>
        <dbReference type="Google" id="ProtNLM"/>
    </source>
</evidence>
<dbReference type="EMBL" id="BSNM01000014">
    <property type="protein sequence ID" value="GLQ31665.1"/>
    <property type="molecule type" value="Genomic_DNA"/>
</dbReference>
<accession>A0AA37S9I9</accession>
<evidence type="ECO:0000313" key="2">
    <source>
        <dbReference type="Proteomes" id="UP001161389"/>
    </source>
</evidence>
<dbReference type="InterPro" id="IPR038556">
    <property type="entry name" value="TAC_Gp13-like_sf"/>
</dbReference>
<proteinExistence type="predicted"/>
<gene>
    <name evidence="1" type="ORF">GCM10007876_21440</name>
</gene>
<protein>
    <recommendedName>
        <fullName evidence="3">Tail assembly chaperone</fullName>
    </recommendedName>
</protein>
<name>A0AA37S9I9_9GAMM</name>
<dbReference type="Proteomes" id="UP001161389">
    <property type="component" value="Unassembled WGS sequence"/>
</dbReference>
<organism evidence="1 2">
    <name type="scientific">Litoribrevibacter albus</name>
    <dbReference type="NCBI Taxonomy" id="1473156"/>
    <lineage>
        <taxon>Bacteria</taxon>
        <taxon>Pseudomonadati</taxon>
        <taxon>Pseudomonadota</taxon>
        <taxon>Gammaproteobacteria</taxon>
        <taxon>Oceanospirillales</taxon>
        <taxon>Oceanospirillaceae</taxon>
        <taxon>Litoribrevibacter</taxon>
    </lineage>
</organism>
<comment type="caution">
    <text evidence="1">The sequence shown here is derived from an EMBL/GenBank/DDBJ whole genome shotgun (WGS) entry which is preliminary data.</text>
</comment>